<reference evidence="2 3" key="1">
    <citation type="submission" date="2016-03" db="EMBL/GenBank/DDBJ databases">
        <title>Whole genome sequencing of Grifola frondosa 9006-11.</title>
        <authorList>
            <person name="Min B."/>
            <person name="Park H."/>
            <person name="Kim J.-G."/>
            <person name="Cho H."/>
            <person name="Oh Y.-L."/>
            <person name="Kong W.-S."/>
            <person name="Choi I.-G."/>
        </authorList>
    </citation>
    <scope>NUCLEOTIDE SEQUENCE [LARGE SCALE GENOMIC DNA]</scope>
    <source>
        <strain evidence="2 3">9006-11</strain>
    </source>
</reference>
<comment type="caution">
    <text evidence="2">The sequence shown here is derived from an EMBL/GenBank/DDBJ whole genome shotgun (WGS) entry which is preliminary data.</text>
</comment>
<dbReference type="OMA" id="HAMWCAG"/>
<name>A0A1C7LPP1_GRIFR</name>
<dbReference type="InterPro" id="IPR027417">
    <property type="entry name" value="P-loop_NTPase"/>
</dbReference>
<feature type="domain" description="NadR/Ttd14 AAA" evidence="1">
    <location>
        <begin position="32"/>
        <end position="125"/>
    </location>
</feature>
<dbReference type="EMBL" id="LUGG01000038">
    <property type="protein sequence ID" value="OBZ65909.1"/>
    <property type="molecule type" value="Genomic_DNA"/>
</dbReference>
<dbReference type="AlphaFoldDB" id="A0A1C7LPP1"/>
<sequence length="143" mass="16438">MSRKDHAMWCAGVRARNAEAEVLRMAPTDIPGGVLLLSDRSAIDPIVYAATSTASGAPERHERLMRNVAFQAILPFYRQSLFVVLSPVAEWMMDDGVRSLEDPWRYNEELYRTLNELEIPFIIIGEETRDIQIRVELVKRHLR</sequence>
<dbReference type="OrthoDB" id="6118920at2759"/>
<dbReference type="Proteomes" id="UP000092993">
    <property type="component" value="Unassembled WGS sequence"/>
</dbReference>
<evidence type="ECO:0000313" key="2">
    <source>
        <dbReference type="EMBL" id="OBZ65909.1"/>
    </source>
</evidence>
<accession>A0A1C7LPP1</accession>
<gene>
    <name evidence="2" type="ORF">A0H81_14117</name>
</gene>
<protein>
    <recommendedName>
        <fullName evidence="1">NadR/Ttd14 AAA domain-containing protein</fullName>
    </recommendedName>
</protein>
<dbReference type="InterPro" id="IPR038727">
    <property type="entry name" value="NadR/Ttd14_AAA_dom"/>
</dbReference>
<proteinExistence type="predicted"/>
<organism evidence="2 3">
    <name type="scientific">Grifola frondosa</name>
    <name type="common">Maitake</name>
    <name type="synonym">Polyporus frondosus</name>
    <dbReference type="NCBI Taxonomy" id="5627"/>
    <lineage>
        <taxon>Eukaryota</taxon>
        <taxon>Fungi</taxon>
        <taxon>Dikarya</taxon>
        <taxon>Basidiomycota</taxon>
        <taxon>Agaricomycotina</taxon>
        <taxon>Agaricomycetes</taxon>
        <taxon>Polyporales</taxon>
        <taxon>Grifolaceae</taxon>
        <taxon>Grifola</taxon>
    </lineage>
</organism>
<dbReference type="Gene3D" id="3.40.50.300">
    <property type="entry name" value="P-loop containing nucleotide triphosphate hydrolases"/>
    <property type="match status" value="1"/>
</dbReference>
<evidence type="ECO:0000313" key="3">
    <source>
        <dbReference type="Proteomes" id="UP000092993"/>
    </source>
</evidence>
<evidence type="ECO:0000259" key="1">
    <source>
        <dbReference type="Pfam" id="PF13521"/>
    </source>
</evidence>
<dbReference type="Pfam" id="PF13521">
    <property type="entry name" value="AAA_28"/>
    <property type="match status" value="1"/>
</dbReference>
<keyword evidence="3" id="KW-1185">Reference proteome</keyword>